<protein>
    <submittedName>
        <fullName evidence="1">Uncharacterized protein</fullName>
    </submittedName>
</protein>
<gene>
    <name evidence="1" type="ORF">PC117_g925</name>
</gene>
<reference evidence="1" key="1">
    <citation type="submission" date="2018-10" db="EMBL/GenBank/DDBJ databases">
        <title>Effector identification in a new, highly contiguous assembly of the strawberry crown rot pathogen Phytophthora cactorum.</title>
        <authorList>
            <person name="Armitage A.D."/>
            <person name="Nellist C.F."/>
            <person name="Bates H."/>
            <person name="Vickerstaff R.J."/>
            <person name="Harrison R.J."/>
        </authorList>
    </citation>
    <scope>NUCLEOTIDE SEQUENCE</scope>
    <source>
        <strain evidence="1">4040</strain>
    </source>
</reference>
<sequence>MAGLHVEAVLSNLALWLDKSVLSDLVLWSSRGFGRTVNSGGIHRYTHWHNCPSHTYRRTINAALRHALTIPISIVLSPILEAKEEEAGCYPCQPHKLQSQRGSVVVGSASRVIGFALVGLSTVLVVNARNCTSGMRSKRLSSVSAKRKLKEVIHDKACADLAAPFQKLLLALVQRRQRGVNSLKFSMKNVLGSNLHSIAIIHQKCCSKTVRESLRWNLLAVKSSE</sequence>
<organism evidence="1 2">
    <name type="scientific">Phytophthora cactorum</name>
    <dbReference type="NCBI Taxonomy" id="29920"/>
    <lineage>
        <taxon>Eukaryota</taxon>
        <taxon>Sar</taxon>
        <taxon>Stramenopiles</taxon>
        <taxon>Oomycota</taxon>
        <taxon>Peronosporomycetes</taxon>
        <taxon>Peronosporales</taxon>
        <taxon>Peronosporaceae</taxon>
        <taxon>Phytophthora</taxon>
    </lineage>
</organism>
<dbReference type="Proteomes" id="UP000736787">
    <property type="component" value="Unassembled WGS sequence"/>
</dbReference>
<accession>A0A8T1ET84</accession>
<evidence type="ECO:0000313" key="1">
    <source>
        <dbReference type="EMBL" id="KAG2954764.1"/>
    </source>
</evidence>
<comment type="caution">
    <text evidence="1">The sequence shown here is derived from an EMBL/GenBank/DDBJ whole genome shotgun (WGS) entry which is preliminary data.</text>
</comment>
<dbReference type="EMBL" id="RCMK01000010">
    <property type="protein sequence ID" value="KAG2954764.1"/>
    <property type="molecule type" value="Genomic_DNA"/>
</dbReference>
<proteinExistence type="predicted"/>
<dbReference type="AlphaFoldDB" id="A0A8T1ET84"/>
<evidence type="ECO:0000313" key="2">
    <source>
        <dbReference type="Proteomes" id="UP000736787"/>
    </source>
</evidence>
<name>A0A8T1ET84_9STRA</name>